<evidence type="ECO:0000256" key="1">
    <source>
        <dbReference type="ARBA" id="ARBA00010996"/>
    </source>
</evidence>
<organism evidence="4 5">
    <name type="scientific">Carboxydichorda subterranea</name>
    <dbReference type="NCBI Taxonomy" id="3109565"/>
    <lineage>
        <taxon>Bacteria</taxon>
        <taxon>Bacillati</taxon>
        <taxon>Bacillota</taxon>
        <taxon>Limnochordia</taxon>
        <taxon>Limnochordales</taxon>
        <taxon>Geochordaceae</taxon>
        <taxon>Carboxydichorda</taxon>
    </lineage>
</organism>
<dbReference type="PROSITE" id="PS51352">
    <property type="entry name" value="THIOREDOXIN_2"/>
    <property type="match status" value="1"/>
</dbReference>
<keyword evidence="5" id="KW-1185">Reference proteome</keyword>
<dbReference type="PANTHER" id="PTHR12151:SF25">
    <property type="entry name" value="LINALOOL DEHYDRATASE_ISOMERASE DOMAIN-CONTAINING PROTEIN"/>
    <property type="match status" value="1"/>
</dbReference>
<reference evidence="4 5" key="1">
    <citation type="journal article" date="2024" name="Front. Microbiol.">
        <title>Novel thermophilic genera Geochorda gen. nov. and Carboxydochorda gen. nov. from the deep terrestrial subsurface reveal the ecophysiological diversity in the class Limnochordia.</title>
        <authorList>
            <person name="Karnachuk O.V."/>
            <person name="Lukina A.P."/>
            <person name="Avakyan M.R."/>
            <person name="Kadnikov V.V."/>
            <person name="Begmatov S."/>
            <person name="Beletsky A.V."/>
            <person name="Vlasova K.G."/>
            <person name="Novikov A.A."/>
            <person name="Shcherbakova V.A."/>
            <person name="Mardanov A.V."/>
            <person name="Ravin N.V."/>
        </authorList>
    </citation>
    <scope>NUCLEOTIDE SEQUENCE [LARGE SCALE GENOMIC DNA]</scope>
    <source>
        <strain evidence="4 5">L945</strain>
    </source>
</reference>
<protein>
    <submittedName>
        <fullName evidence="4">SCO family protein</fullName>
    </submittedName>
</protein>
<dbReference type="Gene3D" id="3.40.30.10">
    <property type="entry name" value="Glutaredoxin"/>
    <property type="match status" value="1"/>
</dbReference>
<dbReference type="Pfam" id="PF02630">
    <property type="entry name" value="SCO1-SenC"/>
    <property type="match status" value="1"/>
</dbReference>
<evidence type="ECO:0000256" key="2">
    <source>
        <dbReference type="ARBA" id="ARBA00023008"/>
    </source>
</evidence>
<proteinExistence type="inferred from homology"/>
<dbReference type="RefSeq" id="WP_324715930.1">
    <property type="nucleotide sequence ID" value="NZ_CP141615.1"/>
</dbReference>
<dbReference type="SUPFAM" id="SSF52833">
    <property type="entry name" value="Thioredoxin-like"/>
    <property type="match status" value="1"/>
</dbReference>
<dbReference type="EMBL" id="CP141615">
    <property type="protein sequence ID" value="WRP16658.1"/>
    <property type="molecule type" value="Genomic_DNA"/>
</dbReference>
<dbReference type="Proteomes" id="UP001332192">
    <property type="component" value="Chromosome"/>
</dbReference>
<evidence type="ECO:0000313" key="4">
    <source>
        <dbReference type="EMBL" id="WRP16658.1"/>
    </source>
</evidence>
<accession>A0ABZ1BVI3</accession>
<dbReference type="InterPro" id="IPR003782">
    <property type="entry name" value="SCO1/SenC"/>
</dbReference>
<dbReference type="InterPro" id="IPR036249">
    <property type="entry name" value="Thioredoxin-like_sf"/>
</dbReference>
<gene>
    <name evidence="4" type="ORF">U7230_11230</name>
</gene>
<dbReference type="PANTHER" id="PTHR12151">
    <property type="entry name" value="ELECTRON TRANSPORT PROTIN SCO1/SENC FAMILY MEMBER"/>
    <property type="match status" value="1"/>
</dbReference>
<evidence type="ECO:0000259" key="3">
    <source>
        <dbReference type="PROSITE" id="PS51352"/>
    </source>
</evidence>
<name>A0ABZ1BVI3_9FIRM</name>
<sequence>MVLAGLAWFALARPLTVAPRLGVAPVFELIDQQGRTVTHRAFEGRPVLYSFFPASAEDATAVTMARQLQALQRRLSQDADRRERLRLVTVSVRPEHDDPARLAAFARRLDADPSIWQFLTGPGLAVKLMVGTGFGVYYDARAQAPAGVVYDPRYVLVDGQGLIRGIYSGPRLDAERLLRDLDLVLQEARAEGAARLAYEAAHLFLCYPR</sequence>
<keyword evidence="2" id="KW-0186">Copper</keyword>
<dbReference type="CDD" id="cd02968">
    <property type="entry name" value="SCO"/>
    <property type="match status" value="1"/>
</dbReference>
<comment type="similarity">
    <text evidence="1">Belongs to the SCO1/2 family.</text>
</comment>
<feature type="domain" description="Thioredoxin" evidence="3">
    <location>
        <begin position="18"/>
        <end position="186"/>
    </location>
</feature>
<dbReference type="InterPro" id="IPR013766">
    <property type="entry name" value="Thioredoxin_domain"/>
</dbReference>
<evidence type="ECO:0000313" key="5">
    <source>
        <dbReference type="Proteomes" id="UP001332192"/>
    </source>
</evidence>